<dbReference type="OrthoDB" id="5350396at2759"/>
<feature type="compositionally biased region" description="Polar residues" evidence="1">
    <location>
        <begin position="85"/>
        <end position="98"/>
    </location>
</feature>
<sequence length="641" mass="70228">MKPQKRSIRDFFTPVSQTPRATPRDTPQLQDTSSASASPLSRETTSLHQDSAPLTINTATAPAGQNTSAPPPAPASFSATPANAQPPTTSQTSANSGASKRVVSNGEQVVLNSDSDDDSLPDLDWGQPTTSLNTATPTTRSKRTTQHDDDDGLHKPERKRGSKKRPFDQVLDTVQKNKEIEQRIVEHKADFERVEKHVPVTYFALNEAALGKAIEDGHDPDKAHRLLLAMQRTNATQVESVYHLFRDTSDSIAIRSHASIRDQAFMSGFAHQVFRLQELPQELASWMIDQICLEPSEALDFRYLEILEGHHQYLQTLLDRNRLDAIFRSIGGDVNSLGSGGQLEPTFDARPEADMDLLGHVQSAIEAIICNFADSQKLTQGVGSPPFSDEAQTLIISQLSDFVPPIVSRVTHPTLQRNLVRAFPSRSPLTSYLQRHLALSFLLYPTVLVLPMTDDKLPRIVHEHLDTSPNFRINKETDYGSLAARMFLLDIAIGPGLSSVPYQPVVSPAPSQSGSSPIIAPYPASSEIKEFNSIVDALTQHIKIMGNSIVEAGAVVDLTILEAKDSVERLCARLEHAVRIGGKKHHDIFGADNEDKQLRVTDIFRKAAKARKAAPAAGIFDNAGDNDDEAAATQLRDELAL</sequence>
<accession>A0A9P4H5B8</accession>
<evidence type="ECO:0000313" key="2">
    <source>
        <dbReference type="EMBL" id="KAF2027504.1"/>
    </source>
</evidence>
<dbReference type="AlphaFoldDB" id="A0A9P4H5B8"/>
<reference evidence="2" key="1">
    <citation type="journal article" date="2020" name="Stud. Mycol.">
        <title>101 Dothideomycetes genomes: a test case for predicting lifestyles and emergence of pathogens.</title>
        <authorList>
            <person name="Haridas S."/>
            <person name="Albert R."/>
            <person name="Binder M."/>
            <person name="Bloem J."/>
            <person name="Labutti K."/>
            <person name="Salamov A."/>
            <person name="Andreopoulos B."/>
            <person name="Baker S."/>
            <person name="Barry K."/>
            <person name="Bills G."/>
            <person name="Bluhm B."/>
            <person name="Cannon C."/>
            <person name="Castanera R."/>
            <person name="Culley D."/>
            <person name="Daum C."/>
            <person name="Ezra D."/>
            <person name="Gonzalez J."/>
            <person name="Henrissat B."/>
            <person name="Kuo A."/>
            <person name="Liang C."/>
            <person name="Lipzen A."/>
            <person name="Lutzoni F."/>
            <person name="Magnuson J."/>
            <person name="Mondo S."/>
            <person name="Nolan M."/>
            <person name="Ohm R."/>
            <person name="Pangilinan J."/>
            <person name="Park H.-J."/>
            <person name="Ramirez L."/>
            <person name="Alfaro M."/>
            <person name="Sun H."/>
            <person name="Tritt A."/>
            <person name="Yoshinaga Y."/>
            <person name="Zwiers L.-H."/>
            <person name="Turgeon B."/>
            <person name="Goodwin S."/>
            <person name="Spatafora J."/>
            <person name="Crous P."/>
            <person name="Grigoriev I."/>
        </authorList>
    </citation>
    <scope>NUCLEOTIDE SEQUENCE</scope>
    <source>
        <strain evidence="2">CBS 110217</strain>
    </source>
</reference>
<evidence type="ECO:0000256" key="1">
    <source>
        <dbReference type="SAM" id="MobiDB-lite"/>
    </source>
</evidence>
<feature type="compositionally biased region" description="Low complexity" evidence="1">
    <location>
        <begin position="129"/>
        <end position="139"/>
    </location>
</feature>
<gene>
    <name evidence="2" type="ORF">EK21DRAFT_102465</name>
</gene>
<dbReference type="EMBL" id="ML978225">
    <property type="protein sequence ID" value="KAF2027504.1"/>
    <property type="molecule type" value="Genomic_DNA"/>
</dbReference>
<keyword evidence="3" id="KW-1185">Reference proteome</keyword>
<protein>
    <submittedName>
        <fullName evidence="2">Uncharacterized protein</fullName>
    </submittedName>
</protein>
<comment type="caution">
    <text evidence="2">The sequence shown here is derived from an EMBL/GenBank/DDBJ whole genome shotgun (WGS) entry which is preliminary data.</text>
</comment>
<feature type="region of interest" description="Disordered" evidence="1">
    <location>
        <begin position="1"/>
        <end position="168"/>
    </location>
</feature>
<proteinExistence type="predicted"/>
<feature type="compositionally biased region" description="Polar residues" evidence="1">
    <location>
        <begin position="14"/>
        <end position="65"/>
    </location>
</feature>
<dbReference type="Proteomes" id="UP000799777">
    <property type="component" value="Unassembled WGS sequence"/>
</dbReference>
<organism evidence="2 3">
    <name type="scientific">Setomelanomma holmii</name>
    <dbReference type="NCBI Taxonomy" id="210430"/>
    <lineage>
        <taxon>Eukaryota</taxon>
        <taxon>Fungi</taxon>
        <taxon>Dikarya</taxon>
        <taxon>Ascomycota</taxon>
        <taxon>Pezizomycotina</taxon>
        <taxon>Dothideomycetes</taxon>
        <taxon>Pleosporomycetidae</taxon>
        <taxon>Pleosporales</taxon>
        <taxon>Pleosporineae</taxon>
        <taxon>Phaeosphaeriaceae</taxon>
        <taxon>Setomelanomma</taxon>
    </lineage>
</organism>
<evidence type="ECO:0000313" key="3">
    <source>
        <dbReference type="Proteomes" id="UP000799777"/>
    </source>
</evidence>
<name>A0A9P4H5B8_9PLEO</name>